<dbReference type="EMBL" id="BAABWN010000008">
    <property type="protein sequence ID" value="GAA6168720.1"/>
    <property type="molecule type" value="Genomic_DNA"/>
</dbReference>
<keyword evidence="2" id="KW-1185">Reference proteome</keyword>
<proteinExistence type="predicted"/>
<name>A0ABQ0AAU2_9GAMM</name>
<dbReference type="Gene3D" id="3.40.50.300">
    <property type="entry name" value="P-loop containing nucleotide triphosphate hydrolases"/>
    <property type="match status" value="1"/>
</dbReference>
<dbReference type="InterPro" id="IPR027417">
    <property type="entry name" value="P-loop_NTPase"/>
</dbReference>
<dbReference type="InterPro" id="IPR050445">
    <property type="entry name" value="Bact_polysacc_biosynth/exp"/>
</dbReference>
<protein>
    <recommendedName>
        <fullName evidence="3">Polysaccharide biosynthesis protein</fullName>
    </recommendedName>
</protein>
<dbReference type="Proteomes" id="UP001465153">
    <property type="component" value="Unassembled WGS sequence"/>
</dbReference>
<dbReference type="PANTHER" id="PTHR32309:SF13">
    <property type="entry name" value="FERRIC ENTEROBACTIN TRANSPORT PROTEIN FEPE"/>
    <property type="match status" value="1"/>
</dbReference>
<comment type="caution">
    <text evidence="1">The sequence shown here is derived from an EMBL/GenBank/DDBJ whole genome shotgun (WGS) entry which is preliminary data.</text>
</comment>
<evidence type="ECO:0008006" key="3">
    <source>
        <dbReference type="Google" id="ProtNLM"/>
    </source>
</evidence>
<organism evidence="1 2">
    <name type="scientific">Sessilibacter corallicola</name>
    <dbReference type="NCBI Taxonomy" id="2904075"/>
    <lineage>
        <taxon>Bacteria</taxon>
        <taxon>Pseudomonadati</taxon>
        <taxon>Pseudomonadota</taxon>
        <taxon>Gammaproteobacteria</taxon>
        <taxon>Cellvibrionales</taxon>
        <taxon>Cellvibrionaceae</taxon>
        <taxon>Sessilibacter</taxon>
    </lineage>
</organism>
<dbReference type="PANTHER" id="PTHR32309">
    <property type="entry name" value="TYROSINE-PROTEIN KINASE"/>
    <property type="match status" value="1"/>
</dbReference>
<evidence type="ECO:0000313" key="2">
    <source>
        <dbReference type="Proteomes" id="UP001465153"/>
    </source>
</evidence>
<dbReference type="SUPFAM" id="SSF52540">
    <property type="entry name" value="P-loop containing nucleoside triphosphate hydrolases"/>
    <property type="match status" value="1"/>
</dbReference>
<accession>A0ABQ0AAU2</accession>
<dbReference type="RefSeq" id="WP_233088241.1">
    <property type="nucleotide sequence ID" value="NZ_BAABWN010000008.1"/>
</dbReference>
<reference evidence="1 2" key="1">
    <citation type="submission" date="2024-04" db="EMBL/GenBank/DDBJ databases">
        <title>Draft genome sequence of Sessilibacter corallicola NBRC 116591.</title>
        <authorList>
            <person name="Miyakawa T."/>
            <person name="Kusuya Y."/>
            <person name="Miura T."/>
        </authorList>
    </citation>
    <scope>NUCLEOTIDE SEQUENCE [LARGE SCALE GENOMIC DNA]</scope>
    <source>
        <strain evidence="1 2">KU-00831-HH</strain>
    </source>
</reference>
<gene>
    <name evidence="1" type="ORF">NBRC116591_25310</name>
</gene>
<evidence type="ECO:0000313" key="1">
    <source>
        <dbReference type="EMBL" id="GAA6168720.1"/>
    </source>
</evidence>
<sequence>MDKLKQIITQKRAGGNTARTLSEHAPNSHDLVNRFIAGEMVLTPEERKLLWAPEACADKNVIYQGMENVDVLNAYRELRTKLLRRSGGSSAIILITSSGLKGHHDCDVAFNLATSFAMDTSKSSIYVDCDPYTDDRQDLAIRPFHSGLTDHLRDPNTSLADATYPSGVEHLKIIPTGGQADTAAEYFNHPRLGGIFNEIKYSLPHVFIFIHTPPVLHYSEASILADIADMVVLSVPSKQTTQNQIMEAIELLGENKVAGLVYQE</sequence>